<keyword evidence="1" id="KW-0547">Nucleotide-binding</keyword>
<proteinExistence type="predicted"/>
<dbReference type="GO" id="GO:0017168">
    <property type="term" value="F:5-oxoprolinase (ATP-hydrolyzing) activity"/>
    <property type="evidence" value="ECO:0007669"/>
    <property type="project" value="UniProtKB-EC"/>
</dbReference>
<evidence type="ECO:0000259" key="4">
    <source>
        <dbReference type="SMART" id="SM00796"/>
    </source>
</evidence>
<evidence type="ECO:0000313" key="5">
    <source>
        <dbReference type="EMBL" id="MCZ8514749.1"/>
    </source>
</evidence>
<dbReference type="SUPFAM" id="SSF50891">
    <property type="entry name" value="Cyclophilin-like"/>
    <property type="match status" value="1"/>
</dbReference>
<dbReference type="InterPro" id="IPR003833">
    <property type="entry name" value="CT_C_D"/>
</dbReference>
<dbReference type="Gene3D" id="2.40.100.10">
    <property type="entry name" value="Cyclophilin-like"/>
    <property type="match status" value="1"/>
</dbReference>
<dbReference type="EMBL" id="JAQAGZ010000013">
    <property type="protein sequence ID" value="MCZ8514749.1"/>
    <property type="molecule type" value="Genomic_DNA"/>
</dbReference>
<evidence type="ECO:0000256" key="3">
    <source>
        <dbReference type="ARBA" id="ARBA00022840"/>
    </source>
</evidence>
<name>A0ABT4QCZ0_9BACL</name>
<dbReference type="InterPro" id="IPR029000">
    <property type="entry name" value="Cyclophilin-like_dom_sf"/>
</dbReference>
<evidence type="ECO:0000313" key="6">
    <source>
        <dbReference type="Proteomes" id="UP001527882"/>
    </source>
</evidence>
<keyword evidence="6" id="KW-1185">Reference proteome</keyword>
<dbReference type="SUPFAM" id="SSF160467">
    <property type="entry name" value="PH0987 N-terminal domain-like"/>
    <property type="match status" value="1"/>
</dbReference>
<dbReference type="NCBIfam" id="TIGR00370">
    <property type="entry name" value="5-oxoprolinase subunit PxpB"/>
    <property type="match status" value="1"/>
</dbReference>
<keyword evidence="3" id="KW-0067">ATP-binding</keyword>
<reference evidence="5 6" key="1">
    <citation type="submission" date="2022-12" db="EMBL/GenBank/DDBJ databases">
        <title>Draft genome sequence of Paenibacillus sp. dW9.</title>
        <authorList>
            <person name="Choi E.-W."/>
            <person name="Kim D.-U."/>
        </authorList>
    </citation>
    <scope>NUCLEOTIDE SEQUENCE [LARGE SCALE GENOMIC DNA]</scope>
    <source>
        <strain evidence="6">dW9</strain>
    </source>
</reference>
<dbReference type="EC" id="3.5.2.9" evidence="5"/>
<comment type="caution">
    <text evidence="5">The sequence shown here is derived from an EMBL/GenBank/DDBJ whole genome shotgun (WGS) entry which is preliminary data.</text>
</comment>
<dbReference type="Pfam" id="PF02682">
    <property type="entry name" value="CT_C_D"/>
    <property type="match status" value="1"/>
</dbReference>
<dbReference type="RefSeq" id="WP_269883268.1">
    <property type="nucleotide sequence ID" value="NZ_JAQAGZ010000013.1"/>
</dbReference>
<dbReference type="Gene3D" id="3.30.1360.40">
    <property type="match status" value="1"/>
</dbReference>
<keyword evidence="2 5" id="KW-0378">Hydrolase</keyword>
<gene>
    <name evidence="5" type="primary">pxpB</name>
    <name evidence="5" type="ORF">O9H85_20435</name>
</gene>
<organism evidence="5 6">
    <name type="scientific">Paenibacillus gyeongsangnamensis</name>
    <dbReference type="NCBI Taxonomy" id="3388067"/>
    <lineage>
        <taxon>Bacteria</taxon>
        <taxon>Bacillati</taxon>
        <taxon>Bacillota</taxon>
        <taxon>Bacilli</taxon>
        <taxon>Bacillales</taxon>
        <taxon>Paenibacillaceae</taxon>
        <taxon>Paenibacillus</taxon>
    </lineage>
</organism>
<evidence type="ECO:0000256" key="1">
    <source>
        <dbReference type="ARBA" id="ARBA00022741"/>
    </source>
</evidence>
<sequence length="256" mass="27771">MSGLYEAGENSVRFLPLGDRAIVVDLGGGIHPDTHAKINALCFQLELNPFPGIVEIVPAFTTVTVFYEPMKLSDPITGGQWPRYGITATRSPFEVVKEIVSRMVSNLDSTAPGSAKIVEIPVCYGGGFGPDLQDVATHTGLSSEEVIKIHSSQDYLVYMIGFAPGFPYLGGMSERIAVPRRSTPRQSIHPGSVGIGGKQTGVYPISTPGGWQLIGKTPMKLFRPDQPAPSLLKAGDIVRFRPIQPEQFEDWKEDCV</sequence>
<protein>
    <submittedName>
        <fullName evidence="5">5-oxoprolinase subunit PxpB</fullName>
        <ecNumber evidence="5">3.5.2.9</ecNumber>
    </submittedName>
</protein>
<feature type="domain" description="Carboxyltransferase" evidence="4">
    <location>
        <begin position="12"/>
        <end position="232"/>
    </location>
</feature>
<dbReference type="SMART" id="SM00796">
    <property type="entry name" value="AHS1"/>
    <property type="match status" value="1"/>
</dbReference>
<accession>A0ABT4QCZ0</accession>
<dbReference type="PANTHER" id="PTHR34698:SF2">
    <property type="entry name" value="5-OXOPROLINASE SUBUNIT B"/>
    <property type="match status" value="1"/>
</dbReference>
<dbReference type="PANTHER" id="PTHR34698">
    <property type="entry name" value="5-OXOPROLINASE SUBUNIT B"/>
    <property type="match status" value="1"/>
</dbReference>
<evidence type="ECO:0000256" key="2">
    <source>
        <dbReference type="ARBA" id="ARBA00022801"/>
    </source>
</evidence>
<dbReference type="InterPro" id="IPR010016">
    <property type="entry name" value="PxpB"/>
</dbReference>
<dbReference type="Proteomes" id="UP001527882">
    <property type="component" value="Unassembled WGS sequence"/>
</dbReference>